<organism evidence="2">
    <name type="scientific">Trichuris suis</name>
    <name type="common">pig whipworm</name>
    <dbReference type="NCBI Taxonomy" id="68888"/>
    <lineage>
        <taxon>Eukaryota</taxon>
        <taxon>Metazoa</taxon>
        <taxon>Ecdysozoa</taxon>
        <taxon>Nematoda</taxon>
        <taxon>Enoplea</taxon>
        <taxon>Dorylaimia</taxon>
        <taxon>Trichinellida</taxon>
        <taxon>Trichuridae</taxon>
        <taxon>Trichuris</taxon>
    </lineage>
</organism>
<feature type="region of interest" description="Disordered" evidence="1">
    <location>
        <begin position="115"/>
        <end position="148"/>
    </location>
</feature>
<dbReference type="Proteomes" id="UP000030758">
    <property type="component" value="Unassembled WGS sequence"/>
</dbReference>
<protein>
    <submittedName>
        <fullName evidence="2">Uncharacterized protein</fullName>
    </submittedName>
</protein>
<dbReference type="AlphaFoldDB" id="A0A085N3Y9"/>
<accession>A0A085N3Y9</accession>
<evidence type="ECO:0000256" key="1">
    <source>
        <dbReference type="SAM" id="MobiDB-lite"/>
    </source>
</evidence>
<dbReference type="EMBL" id="KL367560">
    <property type="protein sequence ID" value="KFD64185.1"/>
    <property type="molecule type" value="Genomic_DNA"/>
</dbReference>
<proteinExistence type="predicted"/>
<sequence>MRQEAQNPNLVWDKYKSPLISVICGSEKFLRVPLRLLRCYTSPQQAPYQRCNLMDGLGTQSEEGYLQNRSSHILSTPRFLRLSADSVDKPSASEAYVLVLTVSVCLRLITGPPHSGRDQFSEPNSTQKSRPKHNRQKTEDSNHTERTL</sequence>
<name>A0A085N3Y9_9BILA</name>
<feature type="compositionally biased region" description="Basic and acidic residues" evidence="1">
    <location>
        <begin position="136"/>
        <end position="148"/>
    </location>
</feature>
<reference evidence="2" key="1">
    <citation type="journal article" date="2014" name="Nat. Genet.">
        <title>Genome and transcriptome of the porcine whipworm Trichuris suis.</title>
        <authorList>
            <person name="Jex A.R."/>
            <person name="Nejsum P."/>
            <person name="Schwarz E.M."/>
            <person name="Hu L."/>
            <person name="Young N.D."/>
            <person name="Hall R.S."/>
            <person name="Korhonen P.K."/>
            <person name="Liao S."/>
            <person name="Thamsborg S."/>
            <person name="Xia J."/>
            <person name="Xu P."/>
            <person name="Wang S."/>
            <person name="Scheerlinck J.P."/>
            <person name="Hofmann A."/>
            <person name="Sternberg P.W."/>
            <person name="Wang J."/>
            <person name="Gasser R.B."/>
        </authorList>
    </citation>
    <scope>NUCLEOTIDE SEQUENCE [LARGE SCALE GENOMIC DNA]</scope>
    <source>
        <strain evidence="2">DCEP-RM93F</strain>
    </source>
</reference>
<gene>
    <name evidence="2" type="ORF">M514_11171</name>
</gene>
<evidence type="ECO:0000313" key="2">
    <source>
        <dbReference type="EMBL" id="KFD64185.1"/>
    </source>
</evidence>